<keyword evidence="2" id="KW-1185">Reference proteome</keyword>
<dbReference type="Gene3D" id="1.10.150.240">
    <property type="entry name" value="Putative phosphatase, domain 2"/>
    <property type="match status" value="1"/>
</dbReference>
<dbReference type="AlphaFoldDB" id="A0A410PSM9"/>
<name>A0A410PSM9_9FIRM</name>
<accession>A0A410PSM9</accession>
<dbReference type="Pfam" id="PF13419">
    <property type="entry name" value="HAD_2"/>
    <property type="match status" value="1"/>
</dbReference>
<dbReference type="KEGG" id="amij:EQM06_01045"/>
<dbReference type="Proteomes" id="UP000287601">
    <property type="component" value="Chromosome"/>
</dbReference>
<dbReference type="GO" id="GO:0005829">
    <property type="term" value="C:cytosol"/>
    <property type="evidence" value="ECO:0007669"/>
    <property type="project" value="TreeGrafter"/>
</dbReference>
<dbReference type="EMBL" id="CP035281">
    <property type="protein sequence ID" value="QAT41923.1"/>
    <property type="molecule type" value="Genomic_DNA"/>
</dbReference>
<dbReference type="GO" id="GO:0016787">
    <property type="term" value="F:hydrolase activity"/>
    <property type="evidence" value="ECO:0007669"/>
    <property type="project" value="UniProtKB-KW"/>
</dbReference>
<evidence type="ECO:0000313" key="1">
    <source>
        <dbReference type="EMBL" id="QAT41923.1"/>
    </source>
</evidence>
<dbReference type="GO" id="GO:0004713">
    <property type="term" value="F:protein tyrosine kinase activity"/>
    <property type="evidence" value="ECO:0007669"/>
    <property type="project" value="TreeGrafter"/>
</dbReference>
<dbReference type="OrthoDB" id="9792518at2"/>
<sequence length="215" mass="23949">MIRLAVFDMDGTLADTSPGILNSHRFAHAMMGRKEPTADDLNGVIGGPLLGTYQSQFRFPEKEARRAVEFYRHHYAEKGIYEAELYPGIKELLIKLKQDGLFLGVATLKSENFAKLMLQNMEIYSYFDIVCGMDEADTRTKSGLIRTCMDTMEVSVNETVLIGDSIHDLNGSEECGVSFIGVTYGFGFTGSETSTNMIFCKNPCEILNAIKKLNL</sequence>
<dbReference type="PANTHER" id="PTHR43434">
    <property type="entry name" value="PHOSPHOGLYCOLATE PHOSPHATASE"/>
    <property type="match status" value="1"/>
</dbReference>
<gene>
    <name evidence="1" type="ORF">EQM06_01045</name>
</gene>
<organism evidence="1 2">
    <name type="scientific">Aminipila luticellarii</name>
    <dbReference type="NCBI Taxonomy" id="2507160"/>
    <lineage>
        <taxon>Bacteria</taxon>
        <taxon>Bacillati</taxon>
        <taxon>Bacillota</taxon>
        <taxon>Clostridia</taxon>
        <taxon>Peptostreptococcales</taxon>
        <taxon>Anaerovoracaceae</taxon>
        <taxon>Aminipila</taxon>
    </lineage>
</organism>
<dbReference type="InterPro" id="IPR023214">
    <property type="entry name" value="HAD_sf"/>
</dbReference>
<dbReference type="Gene3D" id="3.40.50.1000">
    <property type="entry name" value="HAD superfamily/HAD-like"/>
    <property type="match status" value="1"/>
</dbReference>
<dbReference type="RefSeq" id="WP_128744577.1">
    <property type="nucleotide sequence ID" value="NZ_CP035281.1"/>
</dbReference>
<reference evidence="1 2" key="1">
    <citation type="submission" date="2019-01" db="EMBL/GenBank/DDBJ databases">
        <title>Draft genomes of a novel of Aminipila strains.</title>
        <authorList>
            <person name="Ma S."/>
        </authorList>
    </citation>
    <scope>NUCLEOTIDE SEQUENCE [LARGE SCALE GENOMIC DNA]</scope>
    <source>
        <strain evidence="2">JN-39</strain>
    </source>
</reference>
<dbReference type="InterPro" id="IPR036412">
    <property type="entry name" value="HAD-like_sf"/>
</dbReference>
<dbReference type="InterPro" id="IPR023198">
    <property type="entry name" value="PGP-like_dom2"/>
</dbReference>
<proteinExistence type="predicted"/>
<dbReference type="InterPro" id="IPR050155">
    <property type="entry name" value="HAD-like_hydrolase_sf"/>
</dbReference>
<keyword evidence="1" id="KW-0378">Hydrolase</keyword>
<dbReference type="InterPro" id="IPR041492">
    <property type="entry name" value="HAD_2"/>
</dbReference>
<protein>
    <submittedName>
        <fullName evidence="1">HAD family hydrolase</fullName>
    </submittedName>
</protein>
<evidence type="ECO:0000313" key="2">
    <source>
        <dbReference type="Proteomes" id="UP000287601"/>
    </source>
</evidence>
<dbReference type="PANTHER" id="PTHR43434:SF20">
    <property type="entry name" value="5'-NUCLEOTIDASE"/>
    <property type="match status" value="1"/>
</dbReference>
<dbReference type="SUPFAM" id="SSF56784">
    <property type="entry name" value="HAD-like"/>
    <property type="match status" value="1"/>
</dbReference>